<reference evidence="2" key="1">
    <citation type="submission" date="2018-06" db="EMBL/GenBank/DDBJ databases">
        <authorList>
            <consortium name="Pathogen Informatics"/>
        </authorList>
    </citation>
    <scope>NUCLEOTIDE SEQUENCE [LARGE SCALE GENOMIC DNA]</scope>
    <source>
        <strain evidence="2">NCTC10115</strain>
    </source>
</reference>
<proteinExistence type="predicted"/>
<evidence type="ECO:0000313" key="1">
    <source>
        <dbReference type="EMBL" id="SYV94258.1"/>
    </source>
</evidence>
<organism evidence="1 2">
    <name type="scientific">Mycoplasmoides gallisepticum</name>
    <name type="common">Mycoplasma gallisepticum</name>
    <dbReference type="NCBI Taxonomy" id="2096"/>
    <lineage>
        <taxon>Bacteria</taxon>
        <taxon>Bacillati</taxon>
        <taxon>Mycoplasmatota</taxon>
        <taxon>Mycoplasmoidales</taxon>
        <taxon>Mycoplasmoidaceae</taxon>
        <taxon>Mycoplasmoides</taxon>
    </lineage>
</organism>
<evidence type="ECO:0000313" key="2">
    <source>
        <dbReference type="Proteomes" id="UP000260136"/>
    </source>
</evidence>
<accession>A0A3B0PAV6</accession>
<feature type="non-terminal residue" evidence="1">
    <location>
        <position position="84"/>
    </location>
</feature>
<protein>
    <submittedName>
        <fullName evidence="1">Uncharacterized protein</fullName>
    </submittedName>
</protein>
<sequence>MNNAYKTNFDLVVSENKVFRYDMIKVQANQIIGSCYVNNYQQLFELTINCSYQTDNINAYVDQFYLVLRDESLYDDLKMILAIW</sequence>
<gene>
    <name evidence="1" type="ORF">NCTC10115_00577</name>
</gene>
<dbReference type="Proteomes" id="UP000260136">
    <property type="component" value="Chromosome"/>
</dbReference>
<dbReference type="EMBL" id="LS991952">
    <property type="protein sequence ID" value="SYV94258.1"/>
    <property type="molecule type" value="Genomic_DNA"/>
</dbReference>
<dbReference type="AlphaFoldDB" id="A0A3B0PAV6"/>
<name>A0A3B0PAV6_MYCGL</name>